<dbReference type="CDD" id="cd06581">
    <property type="entry name" value="TM_PBP1_LivM_like"/>
    <property type="match status" value="1"/>
</dbReference>
<accession>A0A8B2NHE8</accession>
<dbReference type="InterPro" id="IPR001851">
    <property type="entry name" value="ABC_transp_permease"/>
</dbReference>
<feature type="transmembrane region" description="Helical" evidence="6">
    <location>
        <begin position="125"/>
        <end position="151"/>
    </location>
</feature>
<dbReference type="Proteomes" id="UP000249590">
    <property type="component" value="Unassembled WGS sequence"/>
</dbReference>
<dbReference type="PANTHER" id="PTHR30482:SF4">
    <property type="entry name" value="SLR1201 PROTEIN"/>
    <property type="match status" value="1"/>
</dbReference>
<keyword evidence="5 6" id="KW-0472">Membrane</keyword>
<evidence type="ECO:0000256" key="5">
    <source>
        <dbReference type="ARBA" id="ARBA00023136"/>
    </source>
</evidence>
<feature type="transmembrane region" description="Helical" evidence="6">
    <location>
        <begin position="21"/>
        <end position="41"/>
    </location>
</feature>
<dbReference type="InterPro" id="IPR043428">
    <property type="entry name" value="LivM-like"/>
</dbReference>
<dbReference type="OrthoDB" id="9034298at2"/>
<keyword evidence="8" id="KW-1185">Reference proteome</keyword>
<feature type="transmembrane region" description="Helical" evidence="6">
    <location>
        <begin position="53"/>
        <end position="75"/>
    </location>
</feature>
<name>A0A8B2NHE8_9HYPH</name>
<evidence type="ECO:0000256" key="3">
    <source>
        <dbReference type="ARBA" id="ARBA00022692"/>
    </source>
</evidence>
<organism evidence="7 8">
    <name type="scientific">Acuticoccus sediminis</name>
    <dbReference type="NCBI Taxonomy" id="2184697"/>
    <lineage>
        <taxon>Bacteria</taxon>
        <taxon>Pseudomonadati</taxon>
        <taxon>Pseudomonadota</taxon>
        <taxon>Alphaproteobacteria</taxon>
        <taxon>Hyphomicrobiales</taxon>
        <taxon>Amorphaceae</taxon>
        <taxon>Acuticoccus</taxon>
    </lineage>
</organism>
<evidence type="ECO:0000256" key="4">
    <source>
        <dbReference type="ARBA" id="ARBA00022989"/>
    </source>
</evidence>
<comment type="subcellular location">
    <subcellularLocation>
        <location evidence="1">Cell membrane</location>
        <topology evidence="1">Multi-pass membrane protein</topology>
    </subcellularLocation>
</comment>
<dbReference type="AlphaFoldDB" id="A0A8B2NHE8"/>
<evidence type="ECO:0000313" key="8">
    <source>
        <dbReference type="Proteomes" id="UP000249590"/>
    </source>
</evidence>
<evidence type="ECO:0000313" key="7">
    <source>
        <dbReference type="EMBL" id="RAH96752.1"/>
    </source>
</evidence>
<evidence type="ECO:0000256" key="6">
    <source>
        <dbReference type="SAM" id="Phobius"/>
    </source>
</evidence>
<feature type="transmembrane region" description="Helical" evidence="6">
    <location>
        <begin position="210"/>
        <end position="232"/>
    </location>
</feature>
<reference evidence="7 8" key="1">
    <citation type="submission" date="2018-05" db="EMBL/GenBank/DDBJ databases">
        <title>Acuticoccus sediminis sp. nov., isolated from deep-sea sediment of Indian Ocean.</title>
        <authorList>
            <person name="Liu X."/>
            <person name="Lai Q."/>
            <person name="Du Y."/>
            <person name="Sun F."/>
            <person name="Zhang X."/>
            <person name="Wang S."/>
            <person name="Shao Z."/>
        </authorList>
    </citation>
    <scope>NUCLEOTIDE SEQUENCE [LARGE SCALE GENOMIC DNA]</scope>
    <source>
        <strain evidence="7 8">PTG4-2</strain>
    </source>
</reference>
<dbReference type="GO" id="GO:0005886">
    <property type="term" value="C:plasma membrane"/>
    <property type="evidence" value="ECO:0007669"/>
    <property type="project" value="UniProtKB-SubCell"/>
</dbReference>
<gene>
    <name evidence="7" type="primary">urtC</name>
    <name evidence="7" type="ORF">DLJ53_31300</name>
</gene>
<feature type="transmembrane region" description="Helical" evidence="6">
    <location>
        <begin position="335"/>
        <end position="355"/>
    </location>
</feature>
<sequence>MTPRDPLAALFAAPAGASRGGSPAVIGAVALALVAVVVLGGPLAGSEAGLSPYMVNLVGQLAAFALLAVSLDLIWGFAGILSLGHGLYFAIGGYVIAMHLLKHGYETTGTVPDFMQFMGWSEFPVYWFGLELFPYALVVAVAAAGLVAFVFGYVSFRSRVGGVYFAIITQALVYVAMLLMFRNDTGFGGNNGMTGFSVIFGYPINTPGAAMAMSAASLAVLLAALLGTRALVRSQFGRLVLAARDDEVRLKTLGYDTLRIKLALWCLSAVLAALAGMLYVPQVGIINPRVLSPELSIEIAVWVAVGGRGHLTGAVIGAVLVNALKFWLSTNAPELWPFILSGLVIVVVLVLPNGLTDLSAAVRGAMGRTGRRAAAREATP</sequence>
<dbReference type="EMBL" id="QHHQ01000011">
    <property type="protein sequence ID" value="RAH96752.1"/>
    <property type="molecule type" value="Genomic_DNA"/>
</dbReference>
<dbReference type="NCBIfam" id="TIGR03408">
    <property type="entry name" value="urea_trans_UrtC"/>
    <property type="match status" value="1"/>
</dbReference>
<keyword evidence="3 6" id="KW-0812">Transmembrane</keyword>
<keyword evidence="4 6" id="KW-1133">Transmembrane helix</keyword>
<evidence type="ECO:0000256" key="2">
    <source>
        <dbReference type="ARBA" id="ARBA00022475"/>
    </source>
</evidence>
<dbReference type="PANTHER" id="PTHR30482">
    <property type="entry name" value="HIGH-AFFINITY BRANCHED-CHAIN AMINO ACID TRANSPORT SYSTEM PERMEASE"/>
    <property type="match status" value="1"/>
</dbReference>
<comment type="caution">
    <text evidence="7">The sequence shown here is derived from an EMBL/GenBank/DDBJ whole genome shotgun (WGS) entry which is preliminary data.</text>
</comment>
<keyword evidence="2" id="KW-1003">Cell membrane</keyword>
<proteinExistence type="predicted"/>
<dbReference type="RefSeq" id="WP_111352275.1">
    <property type="nucleotide sequence ID" value="NZ_JAIWKD010000011.1"/>
</dbReference>
<feature type="transmembrane region" description="Helical" evidence="6">
    <location>
        <begin position="262"/>
        <end position="279"/>
    </location>
</feature>
<dbReference type="InterPro" id="IPR017778">
    <property type="entry name" value="ABC_transptr_urea_perm_UrtC"/>
</dbReference>
<feature type="transmembrane region" description="Helical" evidence="6">
    <location>
        <begin position="163"/>
        <end position="181"/>
    </location>
</feature>
<dbReference type="Pfam" id="PF02653">
    <property type="entry name" value="BPD_transp_2"/>
    <property type="match status" value="1"/>
</dbReference>
<evidence type="ECO:0000256" key="1">
    <source>
        <dbReference type="ARBA" id="ARBA00004651"/>
    </source>
</evidence>
<feature type="transmembrane region" description="Helical" evidence="6">
    <location>
        <begin position="299"/>
        <end position="323"/>
    </location>
</feature>
<protein>
    <submittedName>
        <fullName evidence="7">Urea ABC transporter permease subunit UrtC</fullName>
    </submittedName>
</protein>
<dbReference type="GO" id="GO:0015658">
    <property type="term" value="F:branched-chain amino acid transmembrane transporter activity"/>
    <property type="evidence" value="ECO:0007669"/>
    <property type="project" value="InterPro"/>
</dbReference>